<name>A0A1H5TL66_9BACT</name>
<feature type="compositionally biased region" description="Pro residues" evidence="8">
    <location>
        <begin position="76"/>
        <end position="91"/>
    </location>
</feature>
<dbReference type="InterPro" id="IPR006665">
    <property type="entry name" value="OmpA-like"/>
</dbReference>
<evidence type="ECO:0000256" key="7">
    <source>
        <dbReference type="PROSITE-ProRule" id="PRU00473"/>
    </source>
</evidence>
<feature type="transmembrane region" description="Helical" evidence="9">
    <location>
        <begin position="21"/>
        <end position="43"/>
    </location>
</feature>
<dbReference type="Gene3D" id="3.30.1330.60">
    <property type="entry name" value="OmpA-like domain"/>
    <property type="match status" value="1"/>
</dbReference>
<dbReference type="PROSITE" id="PS51123">
    <property type="entry name" value="OMPA_2"/>
    <property type="match status" value="1"/>
</dbReference>
<keyword evidence="6 7" id="KW-0472">Membrane</keyword>
<dbReference type="InterPro" id="IPR036737">
    <property type="entry name" value="OmpA-like_sf"/>
</dbReference>
<dbReference type="PANTHER" id="PTHR30329:SF21">
    <property type="entry name" value="LIPOPROTEIN YIAD-RELATED"/>
    <property type="match status" value="1"/>
</dbReference>
<evidence type="ECO:0000256" key="5">
    <source>
        <dbReference type="ARBA" id="ARBA00022989"/>
    </source>
</evidence>
<evidence type="ECO:0000256" key="2">
    <source>
        <dbReference type="ARBA" id="ARBA00008914"/>
    </source>
</evidence>
<feature type="domain" description="OmpA-like" evidence="10">
    <location>
        <begin position="130"/>
        <end position="250"/>
    </location>
</feature>
<evidence type="ECO:0000256" key="3">
    <source>
        <dbReference type="ARBA" id="ARBA00022475"/>
    </source>
</evidence>
<comment type="similarity">
    <text evidence="2">Belongs to the MotB family.</text>
</comment>
<dbReference type="Pfam" id="PF00691">
    <property type="entry name" value="OmpA"/>
    <property type="match status" value="1"/>
</dbReference>
<dbReference type="Pfam" id="PF13677">
    <property type="entry name" value="MotB_plug"/>
    <property type="match status" value="1"/>
</dbReference>
<dbReference type="CDD" id="cd07185">
    <property type="entry name" value="OmpA_C-like"/>
    <property type="match status" value="1"/>
</dbReference>
<gene>
    <name evidence="11" type="ORF">SAMN05421819_0655</name>
</gene>
<dbReference type="InterPro" id="IPR025713">
    <property type="entry name" value="MotB-like_N_dom"/>
</dbReference>
<evidence type="ECO:0000313" key="12">
    <source>
        <dbReference type="Proteomes" id="UP000236728"/>
    </source>
</evidence>
<dbReference type="SUPFAM" id="SSF103088">
    <property type="entry name" value="OmpA-like"/>
    <property type="match status" value="1"/>
</dbReference>
<dbReference type="EMBL" id="FNVA01000001">
    <property type="protein sequence ID" value="SEF63516.1"/>
    <property type="molecule type" value="Genomic_DNA"/>
</dbReference>
<evidence type="ECO:0000256" key="4">
    <source>
        <dbReference type="ARBA" id="ARBA00022692"/>
    </source>
</evidence>
<evidence type="ECO:0000256" key="8">
    <source>
        <dbReference type="SAM" id="MobiDB-lite"/>
    </source>
</evidence>
<evidence type="ECO:0000256" key="6">
    <source>
        <dbReference type="ARBA" id="ARBA00023136"/>
    </source>
</evidence>
<protein>
    <submittedName>
        <fullName evidence="11">Chemotaxis protein MotB</fullName>
    </submittedName>
</protein>
<dbReference type="GO" id="GO:0005886">
    <property type="term" value="C:plasma membrane"/>
    <property type="evidence" value="ECO:0007669"/>
    <property type="project" value="UniProtKB-SubCell"/>
</dbReference>
<evidence type="ECO:0000313" key="11">
    <source>
        <dbReference type="EMBL" id="SEF63516.1"/>
    </source>
</evidence>
<keyword evidence="4 9" id="KW-0812">Transmembrane</keyword>
<dbReference type="PANTHER" id="PTHR30329">
    <property type="entry name" value="STATOR ELEMENT OF FLAGELLAR MOTOR COMPLEX"/>
    <property type="match status" value="1"/>
</dbReference>
<sequence length="260" mass="28672">MRERVQRRQRHHTSPSHDRWLISYADFVTLLFALFIVLFASAYKDQQAVAKVSAAVKAGFKQMQMNPLATDGHQPTVPPPGPSPATLPRPGDPQIDRSAGIDIPELQKKLGEALGQEIAQKEVVLRMTPEGFVISLHELGFFASGQAELLPGAQEKIRRLAGVLTQYGLNMRIEGHTDNVPMHSARFDSNWELSTARATAVARMLLDSGDFDPERLAIAGYGEYHPAASNDTLEGRQQNRRVDIVLVTVPVNAPSPLSRH</sequence>
<organism evidence="11 12">
    <name type="scientific">Bryocella elongata</name>
    <dbReference type="NCBI Taxonomy" id="863522"/>
    <lineage>
        <taxon>Bacteria</taxon>
        <taxon>Pseudomonadati</taxon>
        <taxon>Acidobacteriota</taxon>
        <taxon>Terriglobia</taxon>
        <taxon>Terriglobales</taxon>
        <taxon>Acidobacteriaceae</taxon>
        <taxon>Bryocella</taxon>
    </lineage>
</organism>
<comment type="subcellular location">
    <subcellularLocation>
        <location evidence="1">Cell membrane</location>
        <topology evidence="1">Single-pass membrane protein</topology>
    </subcellularLocation>
</comment>
<keyword evidence="3" id="KW-1003">Cell membrane</keyword>
<feature type="region of interest" description="Disordered" evidence="8">
    <location>
        <begin position="67"/>
        <end position="95"/>
    </location>
</feature>
<dbReference type="AlphaFoldDB" id="A0A1H5TL66"/>
<evidence type="ECO:0000259" key="10">
    <source>
        <dbReference type="PROSITE" id="PS51123"/>
    </source>
</evidence>
<dbReference type="RefSeq" id="WP_103931555.1">
    <property type="nucleotide sequence ID" value="NZ_FNVA01000001.1"/>
</dbReference>
<keyword evidence="12" id="KW-1185">Reference proteome</keyword>
<keyword evidence="5 9" id="KW-1133">Transmembrane helix</keyword>
<evidence type="ECO:0000256" key="9">
    <source>
        <dbReference type="SAM" id="Phobius"/>
    </source>
</evidence>
<reference evidence="11 12" key="1">
    <citation type="submission" date="2016-10" db="EMBL/GenBank/DDBJ databases">
        <authorList>
            <person name="de Groot N.N."/>
        </authorList>
    </citation>
    <scope>NUCLEOTIDE SEQUENCE [LARGE SCALE GENOMIC DNA]</scope>
    <source>
        <strain evidence="11 12">DSM 22489</strain>
    </source>
</reference>
<evidence type="ECO:0000256" key="1">
    <source>
        <dbReference type="ARBA" id="ARBA00004162"/>
    </source>
</evidence>
<proteinExistence type="inferred from homology"/>
<dbReference type="OrthoDB" id="9815217at2"/>
<dbReference type="Proteomes" id="UP000236728">
    <property type="component" value="Unassembled WGS sequence"/>
</dbReference>
<dbReference type="InterPro" id="IPR050330">
    <property type="entry name" value="Bact_OuterMem_StrucFunc"/>
</dbReference>
<accession>A0A1H5TL66</accession>